<feature type="signal peptide" evidence="1">
    <location>
        <begin position="1"/>
        <end position="23"/>
    </location>
</feature>
<gene>
    <name evidence="2" type="ORF">CAMP_LOCUS19297</name>
</gene>
<dbReference type="EMBL" id="CANHGI010000006">
    <property type="protein sequence ID" value="CAI5456660.1"/>
    <property type="molecule type" value="Genomic_DNA"/>
</dbReference>
<accession>A0A9P1J6Q4</accession>
<keyword evidence="1" id="KW-0732">Signal</keyword>
<evidence type="ECO:0000313" key="3">
    <source>
        <dbReference type="Proteomes" id="UP001152747"/>
    </source>
</evidence>
<comment type="caution">
    <text evidence="2">The sequence shown here is derived from an EMBL/GenBank/DDBJ whole genome shotgun (WGS) entry which is preliminary data.</text>
</comment>
<reference evidence="2" key="1">
    <citation type="submission" date="2022-11" db="EMBL/GenBank/DDBJ databases">
        <authorList>
            <person name="Kikuchi T."/>
        </authorList>
    </citation>
    <scope>NUCLEOTIDE SEQUENCE</scope>
    <source>
        <strain evidence="2">PS1010</strain>
    </source>
</reference>
<sequence>MVSHKLVVVFLLALTFCCRTISSYPNFYNPSQRYFRTHYNIRCQSQKDWFLILEFVDRYGDKDGLLLRKCIRRKLGDINDIKIYPTHVKIVHNCVSGYQRNMTFTDIFRPEYNFFIDNRGRYA</sequence>
<name>A0A9P1J6Q4_9PELO</name>
<dbReference type="AlphaFoldDB" id="A0A9P1J6Q4"/>
<dbReference type="Proteomes" id="UP001152747">
    <property type="component" value="Unassembled WGS sequence"/>
</dbReference>
<evidence type="ECO:0000313" key="2">
    <source>
        <dbReference type="EMBL" id="CAI5456660.1"/>
    </source>
</evidence>
<organism evidence="2 3">
    <name type="scientific">Caenorhabditis angaria</name>
    <dbReference type="NCBI Taxonomy" id="860376"/>
    <lineage>
        <taxon>Eukaryota</taxon>
        <taxon>Metazoa</taxon>
        <taxon>Ecdysozoa</taxon>
        <taxon>Nematoda</taxon>
        <taxon>Chromadorea</taxon>
        <taxon>Rhabditida</taxon>
        <taxon>Rhabditina</taxon>
        <taxon>Rhabditomorpha</taxon>
        <taxon>Rhabditoidea</taxon>
        <taxon>Rhabditidae</taxon>
        <taxon>Peloderinae</taxon>
        <taxon>Caenorhabditis</taxon>
    </lineage>
</organism>
<evidence type="ECO:0000256" key="1">
    <source>
        <dbReference type="SAM" id="SignalP"/>
    </source>
</evidence>
<keyword evidence="3" id="KW-1185">Reference proteome</keyword>
<proteinExistence type="predicted"/>
<protein>
    <submittedName>
        <fullName evidence="2">Uncharacterized protein</fullName>
    </submittedName>
</protein>
<feature type="chain" id="PRO_5040394674" evidence="1">
    <location>
        <begin position="24"/>
        <end position="123"/>
    </location>
</feature>